<dbReference type="PANTHER" id="PTHR43429">
    <property type="entry name" value="PYRIDINE NUCLEOTIDE-DISULFIDE OXIDOREDUCTASE DOMAIN-CONTAINING"/>
    <property type="match status" value="1"/>
</dbReference>
<comment type="cofactor">
    <cofactor evidence="1">
        <name>FAD</name>
        <dbReference type="ChEBI" id="CHEBI:57692"/>
    </cofactor>
</comment>
<dbReference type="GO" id="GO:0016491">
    <property type="term" value="F:oxidoreductase activity"/>
    <property type="evidence" value="ECO:0007669"/>
    <property type="project" value="InterPro"/>
</dbReference>
<evidence type="ECO:0000256" key="2">
    <source>
        <dbReference type="ARBA" id="ARBA00022630"/>
    </source>
</evidence>
<evidence type="ECO:0000313" key="6">
    <source>
        <dbReference type="Proteomes" id="UP000886800"/>
    </source>
</evidence>
<dbReference type="Gene3D" id="3.50.50.60">
    <property type="entry name" value="FAD/NAD(P)-binding domain"/>
    <property type="match status" value="2"/>
</dbReference>
<dbReference type="PRINTS" id="PR00469">
    <property type="entry name" value="PNDRDTASEII"/>
</dbReference>
<dbReference type="EMBL" id="DXES01000143">
    <property type="protein sequence ID" value="HIX65892.1"/>
    <property type="molecule type" value="Genomic_DNA"/>
</dbReference>
<dbReference type="SUPFAM" id="SSF51905">
    <property type="entry name" value="FAD/NAD(P)-binding domain"/>
    <property type="match status" value="1"/>
</dbReference>
<protein>
    <submittedName>
        <fullName evidence="5">FAD-dependent oxidoreductase</fullName>
    </submittedName>
</protein>
<evidence type="ECO:0000256" key="3">
    <source>
        <dbReference type="ARBA" id="ARBA00022827"/>
    </source>
</evidence>
<proteinExistence type="predicted"/>
<dbReference type="AlphaFoldDB" id="A0A9D2B890"/>
<gene>
    <name evidence="5" type="ORF">H9736_06535</name>
</gene>
<evidence type="ECO:0000313" key="5">
    <source>
        <dbReference type="EMBL" id="HIX65892.1"/>
    </source>
</evidence>
<keyword evidence="3" id="KW-0274">FAD</keyword>
<feature type="domain" description="FAD/NAD(P)-binding" evidence="4">
    <location>
        <begin position="6"/>
        <end position="285"/>
    </location>
</feature>
<comment type="caution">
    <text evidence="5">The sequence shown here is derived from an EMBL/GenBank/DDBJ whole genome shotgun (WGS) entry which is preliminary data.</text>
</comment>
<accession>A0A9D2B890</accession>
<dbReference type="InterPro" id="IPR023753">
    <property type="entry name" value="FAD/NAD-binding_dom"/>
</dbReference>
<keyword evidence="2" id="KW-0285">Flavoprotein</keyword>
<evidence type="ECO:0000259" key="4">
    <source>
        <dbReference type="Pfam" id="PF07992"/>
    </source>
</evidence>
<dbReference type="PRINTS" id="PR00368">
    <property type="entry name" value="FADPNR"/>
</dbReference>
<organism evidence="5 6">
    <name type="scientific">Candidatus Anaerotruncus excrementipullorum</name>
    <dbReference type="NCBI Taxonomy" id="2838465"/>
    <lineage>
        <taxon>Bacteria</taxon>
        <taxon>Bacillati</taxon>
        <taxon>Bacillota</taxon>
        <taxon>Clostridia</taxon>
        <taxon>Eubacteriales</taxon>
        <taxon>Oscillospiraceae</taxon>
        <taxon>Anaerotruncus</taxon>
    </lineage>
</organism>
<dbReference type="Pfam" id="PF07992">
    <property type="entry name" value="Pyr_redox_2"/>
    <property type="match status" value="1"/>
</dbReference>
<dbReference type="InterPro" id="IPR050260">
    <property type="entry name" value="FAD-bd_OxRdtase"/>
</dbReference>
<reference evidence="5" key="2">
    <citation type="submission" date="2021-04" db="EMBL/GenBank/DDBJ databases">
        <authorList>
            <person name="Gilroy R."/>
        </authorList>
    </citation>
    <scope>NUCLEOTIDE SEQUENCE</scope>
    <source>
        <strain evidence="5">CHK188-5543</strain>
    </source>
</reference>
<name>A0A9D2B890_9FIRM</name>
<sequence length="436" mass="46467">MARKIDVLVIGNGPAGNNAAQAVRRTAPDLSVLILGEEAHPEYSAPALADYLAGELDLAGVTVNSFADYARRGIQLHLGDGAAAIDPAAKLVTTESGEQFQYGKLILATGSFAVRLRRMPGTNLPGNFVMRTLDDVDAIAAYPAKQAVVVGSGAIGLEGALALKQRGYEQVTVVEALEWLSMKSFDKPTSDRVAAALHRHGIQVYAGEGVQQVEGDTRVRAVRTAKRTIPCDLVLWGVGMRPQNTLAQQAGIALGELGGIRVDDRMQTSLPDIYACGDCVETTDRLTGKPAMNMFWEPAARSGQVAGTNAAGGQAEFNGSVALFLTYIGDDCPVVAVGRTEQDLQGSDYQLLEDEHHGAYRRVLLQGDRVVGAQLVGTLEGFNLLLDQIQKQAPADLLLPERQEAGRFPALQLGLAVYLQQLQSRTGRGGPATLRK</sequence>
<dbReference type="InterPro" id="IPR036188">
    <property type="entry name" value="FAD/NAD-bd_sf"/>
</dbReference>
<dbReference type="Proteomes" id="UP000886800">
    <property type="component" value="Unassembled WGS sequence"/>
</dbReference>
<evidence type="ECO:0000256" key="1">
    <source>
        <dbReference type="ARBA" id="ARBA00001974"/>
    </source>
</evidence>
<reference evidence="5" key="1">
    <citation type="journal article" date="2021" name="PeerJ">
        <title>Extensive microbial diversity within the chicken gut microbiome revealed by metagenomics and culture.</title>
        <authorList>
            <person name="Gilroy R."/>
            <person name="Ravi A."/>
            <person name="Getino M."/>
            <person name="Pursley I."/>
            <person name="Horton D.L."/>
            <person name="Alikhan N.F."/>
            <person name="Baker D."/>
            <person name="Gharbi K."/>
            <person name="Hall N."/>
            <person name="Watson M."/>
            <person name="Adriaenssens E.M."/>
            <person name="Foster-Nyarko E."/>
            <person name="Jarju S."/>
            <person name="Secka A."/>
            <person name="Antonio M."/>
            <person name="Oren A."/>
            <person name="Chaudhuri R.R."/>
            <person name="La Ragione R."/>
            <person name="Hildebrand F."/>
            <person name="Pallen M.J."/>
        </authorList>
    </citation>
    <scope>NUCLEOTIDE SEQUENCE</scope>
    <source>
        <strain evidence="5">CHK188-5543</strain>
    </source>
</reference>
<dbReference type="PANTHER" id="PTHR43429:SF3">
    <property type="entry name" value="NITRITE REDUCTASE [NAD(P)H]"/>
    <property type="match status" value="1"/>
</dbReference>